<feature type="transmembrane region" description="Helical" evidence="2">
    <location>
        <begin position="27"/>
        <end position="46"/>
    </location>
</feature>
<sequence length="658" mass="71355">MSLLALGRNGRSQAGAEASGLDSLMGWAYTTIEFTLFLWSIAVGLAYDGLAALLTSRVYRAGAGAVLLYLLGTTLIELVTSGDGGPELLFFLRMGVFVYCVGYQVRALCDYTPVRVLLLLSGGYPLFRHGAAAIAEPFRDYAAMGPYAGVLLTFSAIYLATRSMGRHVGYFMDTYIKTYVLETQIDSLLRRVRGGGAHADEPSEESVSLLHAYLRARGGLLCTLSVAVYQYGLVMIPLLVLGGLGGVGAVCPSCGSSIASCTYDTDQRCPTITIVATNASAMAGVGVVSTVTLATLIRPRYLRIFGTNALQALVAMRRRPAAGTPFSITADTSKGDIVQAISAGRICQMEAFDPKDHWGVRDFDVSFVDGLRGMWVRFRKIKQDQLQERPEAREGADWSFVGDVPDPEYSIVTWFVRLMQFHIRRPHTPGQPRPPTECFFLEDLDRRRPLIYNVALGRFKDLQLRAGVPEDDLYAFHGLRVRGYNGTVWKLGEAVAQAHGLWKSEAHKRYRRFKMSLVARIPAAIWELVEGEEDDADEGGDGADDQEPDPQPRAAPVVRATRATLRTTGDDAAQRAASAPPVRPPPPPVVAVEGMAEGEPLRMDDILLPPGWSSSSEGGFVGPDGQQAPSRDAAWGAVIGSVVESSAAAIQRALRQDS</sequence>
<feature type="region of interest" description="Disordered" evidence="1">
    <location>
        <begin position="603"/>
        <end position="631"/>
    </location>
</feature>
<dbReference type="KEGG" id="ehx:EMIHUDRAFT_196512"/>
<feature type="transmembrane region" description="Helical" evidence="2">
    <location>
        <begin position="88"/>
        <end position="109"/>
    </location>
</feature>
<keyword evidence="2" id="KW-0812">Transmembrane</keyword>
<evidence type="ECO:0000256" key="2">
    <source>
        <dbReference type="SAM" id="Phobius"/>
    </source>
</evidence>
<dbReference type="RefSeq" id="XP_005770749.1">
    <property type="nucleotide sequence ID" value="XM_005770692.1"/>
</dbReference>
<keyword evidence="2" id="KW-1133">Transmembrane helix</keyword>
<evidence type="ECO:0000313" key="3">
    <source>
        <dbReference type="EnsemblProtists" id="EOD18320"/>
    </source>
</evidence>
<feature type="transmembrane region" description="Helical" evidence="2">
    <location>
        <begin position="141"/>
        <end position="160"/>
    </location>
</feature>
<organism evidence="3 4">
    <name type="scientific">Emiliania huxleyi (strain CCMP1516)</name>
    <dbReference type="NCBI Taxonomy" id="280463"/>
    <lineage>
        <taxon>Eukaryota</taxon>
        <taxon>Haptista</taxon>
        <taxon>Haptophyta</taxon>
        <taxon>Prymnesiophyceae</taxon>
        <taxon>Isochrysidales</taxon>
        <taxon>Noelaerhabdaceae</taxon>
        <taxon>Emiliania</taxon>
    </lineage>
</organism>
<dbReference type="PaxDb" id="2903-EOD18320"/>
<reference evidence="3" key="2">
    <citation type="submission" date="2024-10" db="UniProtKB">
        <authorList>
            <consortium name="EnsemblProtists"/>
        </authorList>
    </citation>
    <scope>IDENTIFICATION</scope>
</reference>
<dbReference type="EnsemblProtists" id="EOD18320">
    <property type="protein sequence ID" value="EOD18320"/>
    <property type="gene ID" value="EMIHUDRAFT_196512"/>
</dbReference>
<keyword evidence="2" id="KW-0472">Membrane</keyword>
<feature type="region of interest" description="Disordered" evidence="1">
    <location>
        <begin position="532"/>
        <end position="588"/>
    </location>
</feature>
<feature type="compositionally biased region" description="Low complexity" evidence="1">
    <location>
        <begin position="552"/>
        <end position="567"/>
    </location>
</feature>
<feature type="transmembrane region" description="Helical" evidence="2">
    <location>
        <begin position="220"/>
        <end position="244"/>
    </location>
</feature>
<dbReference type="HOGENOM" id="CLU_417062_0_0_1"/>
<protein>
    <submittedName>
        <fullName evidence="3">Uncharacterized protein</fullName>
    </submittedName>
</protein>
<reference evidence="4" key="1">
    <citation type="journal article" date="2013" name="Nature">
        <title>Pan genome of the phytoplankton Emiliania underpins its global distribution.</title>
        <authorList>
            <person name="Read B.A."/>
            <person name="Kegel J."/>
            <person name="Klute M.J."/>
            <person name="Kuo A."/>
            <person name="Lefebvre S.C."/>
            <person name="Maumus F."/>
            <person name="Mayer C."/>
            <person name="Miller J."/>
            <person name="Monier A."/>
            <person name="Salamov A."/>
            <person name="Young J."/>
            <person name="Aguilar M."/>
            <person name="Claverie J.M."/>
            <person name="Frickenhaus S."/>
            <person name="Gonzalez K."/>
            <person name="Herman E.K."/>
            <person name="Lin Y.C."/>
            <person name="Napier J."/>
            <person name="Ogata H."/>
            <person name="Sarno A.F."/>
            <person name="Shmutz J."/>
            <person name="Schroeder D."/>
            <person name="de Vargas C."/>
            <person name="Verret F."/>
            <person name="von Dassow P."/>
            <person name="Valentin K."/>
            <person name="Van de Peer Y."/>
            <person name="Wheeler G."/>
            <person name="Dacks J.B."/>
            <person name="Delwiche C.F."/>
            <person name="Dyhrman S.T."/>
            <person name="Glockner G."/>
            <person name="John U."/>
            <person name="Richards T."/>
            <person name="Worden A.Z."/>
            <person name="Zhang X."/>
            <person name="Grigoriev I.V."/>
            <person name="Allen A.E."/>
            <person name="Bidle K."/>
            <person name="Borodovsky M."/>
            <person name="Bowler C."/>
            <person name="Brownlee C."/>
            <person name="Cock J.M."/>
            <person name="Elias M."/>
            <person name="Gladyshev V.N."/>
            <person name="Groth M."/>
            <person name="Guda C."/>
            <person name="Hadaegh A."/>
            <person name="Iglesias-Rodriguez M.D."/>
            <person name="Jenkins J."/>
            <person name="Jones B.M."/>
            <person name="Lawson T."/>
            <person name="Leese F."/>
            <person name="Lindquist E."/>
            <person name="Lobanov A."/>
            <person name="Lomsadze A."/>
            <person name="Malik S.B."/>
            <person name="Marsh M.E."/>
            <person name="Mackinder L."/>
            <person name="Mock T."/>
            <person name="Mueller-Roeber B."/>
            <person name="Pagarete A."/>
            <person name="Parker M."/>
            <person name="Probert I."/>
            <person name="Quesneville H."/>
            <person name="Raines C."/>
            <person name="Rensing S.A."/>
            <person name="Riano-Pachon D.M."/>
            <person name="Richier S."/>
            <person name="Rokitta S."/>
            <person name="Shiraiwa Y."/>
            <person name="Soanes D.M."/>
            <person name="van der Giezen M."/>
            <person name="Wahlund T.M."/>
            <person name="Williams B."/>
            <person name="Wilson W."/>
            <person name="Wolfe G."/>
            <person name="Wurch L.L."/>
        </authorList>
    </citation>
    <scope>NUCLEOTIDE SEQUENCE</scope>
</reference>
<feature type="compositionally biased region" description="Acidic residues" evidence="1">
    <location>
        <begin position="532"/>
        <end position="548"/>
    </location>
</feature>
<evidence type="ECO:0000313" key="4">
    <source>
        <dbReference type="Proteomes" id="UP000013827"/>
    </source>
</evidence>
<dbReference type="AlphaFoldDB" id="A0A0D3J485"/>
<keyword evidence="4" id="KW-1185">Reference proteome</keyword>
<feature type="transmembrane region" description="Helical" evidence="2">
    <location>
        <begin position="58"/>
        <end position="76"/>
    </location>
</feature>
<dbReference type="Proteomes" id="UP000013827">
    <property type="component" value="Unassembled WGS sequence"/>
</dbReference>
<accession>A0A0D3J485</accession>
<proteinExistence type="predicted"/>
<dbReference type="GeneID" id="19046321"/>
<name>A0A0D3J485_EMIH1</name>
<evidence type="ECO:0000256" key="1">
    <source>
        <dbReference type="SAM" id="MobiDB-lite"/>
    </source>
</evidence>